<reference evidence="1 2" key="1">
    <citation type="submission" date="2023-08" db="EMBL/GenBank/DDBJ databases">
        <title>Microbacterium sp. nov., isolated from a waste landfill.</title>
        <authorList>
            <person name="Wen W."/>
        </authorList>
    </citation>
    <scope>NUCLEOTIDE SEQUENCE [LARGE SCALE GENOMIC DNA]</scope>
    <source>
        <strain evidence="1 2">ASV81</strain>
    </source>
</reference>
<keyword evidence="2" id="KW-1185">Reference proteome</keyword>
<evidence type="ECO:0000313" key="2">
    <source>
        <dbReference type="Proteomes" id="UP001230289"/>
    </source>
</evidence>
<dbReference type="EMBL" id="JAVFCB010000005">
    <property type="protein sequence ID" value="MDQ4214247.1"/>
    <property type="molecule type" value="Genomic_DNA"/>
</dbReference>
<comment type="caution">
    <text evidence="1">The sequence shown here is derived from an EMBL/GenBank/DDBJ whole genome shotgun (WGS) entry which is preliminary data.</text>
</comment>
<dbReference type="Proteomes" id="UP001230289">
    <property type="component" value="Unassembled WGS sequence"/>
</dbReference>
<dbReference type="RefSeq" id="WP_308489185.1">
    <property type="nucleotide sequence ID" value="NZ_JAVFCB010000005.1"/>
</dbReference>
<organism evidence="1 2">
    <name type="scientific">Microbacterium capsulatum</name>
    <dbReference type="NCBI Taxonomy" id="3041921"/>
    <lineage>
        <taxon>Bacteria</taxon>
        <taxon>Bacillati</taxon>
        <taxon>Actinomycetota</taxon>
        <taxon>Actinomycetes</taxon>
        <taxon>Micrococcales</taxon>
        <taxon>Microbacteriaceae</taxon>
        <taxon>Microbacterium</taxon>
    </lineage>
</organism>
<proteinExistence type="predicted"/>
<gene>
    <name evidence="1" type="ORF">RBR11_10005</name>
</gene>
<name>A0ABU0XGI4_9MICO</name>
<sequence>MADLIEEWCACAIPRFDRLHHGIEELPFPEFPDLRVDFRDRRRAKPAVIVQERLGGVVRW</sequence>
<evidence type="ECO:0000313" key="1">
    <source>
        <dbReference type="EMBL" id="MDQ4214247.1"/>
    </source>
</evidence>
<accession>A0ABU0XGI4</accession>
<protein>
    <submittedName>
        <fullName evidence="1">Uncharacterized protein</fullName>
    </submittedName>
</protein>